<reference evidence="1 2" key="1">
    <citation type="submission" date="2017-04" db="EMBL/GenBank/DDBJ databases">
        <authorList>
            <person name="Varghese N."/>
            <person name="Submissions S."/>
        </authorList>
    </citation>
    <scope>NUCLEOTIDE SEQUENCE [LARGE SCALE GENOMIC DNA]</scope>
    <source>
        <strain evidence="1 2">J12</strain>
    </source>
</reference>
<comment type="caution">
    <text evidence="1">The sequence shown here is derived from an EMBL/GenBank/DDBJ whole genome shotgun (WGS) entry which is preliminary data.</text>
</comment>
<evidence type="ECO:0000313" key="1">
    <source>
        <dbReference type="EMBL" id="SMF14566.1"/>
    </source>
</evidence>
<accession>A0ABY1LVP6</accession>
<dbReference type="Proteomes" id="UP000192939">
    <property type="component" value="Unassembled WGS sequence"/>
</dbReference>
<gene>
    <name evidence="1" type="ORF">SAMN02744124_01523</name>
</gene>
<proteinExistence type="predicted"/>
<protein>
    <submittedName>
        <fullName evidence="1">Uncharacterized protein</fullName>
    </submittedName>
</protein>
<keyword evidence="2" id="KW-1185">Reference proteome</keyword>
<dbReference type="EMBL" id="FXAE01000011">
    <property type="protein sequence ID" value="SMF14566.1"/>
    <property type="molecule type" value="Genomic_DNA"/>
</dbReference>
<organism evidence="1 2">
    <name type="scientific">Paenibacillus barengoltzii J12</name>
    <dbReference type="NCBI Taxonomy" id="935846"/>
    <lineage>
        <taxon>Bacteria</taxon>
        <taxon>Bacillati</taxon>
        <taxon>Bacillota</taxon>
        <taxon>Bacilli</taxon>
        <taxon>Bacillales</taxon>
        <taxon>Paenibacillaceae</taxon>
        <taxon>Paenibacillus</taxon>
    </lineage>
</organism>
<sequence>MNREVDWLCSRVRRQMPISRPQRQPLETPLENPSVSLRPLLKKCNVKMDVRSGESASLPPSICPQLTLPCWTEPSAGTILKAKTKHVPFSSSLNHIQGLVP</sequence>
<name>A0ABY1LVP6_9BACL</name>
<evidence type="ECO:0000313" key="2">
    <source>
        <dbReference type="Proteomes" id="UP000192939"/>
    </source>
</evidence>